<feature type="region of interest" description="Disordered" evidence="1">
    <location>
        <begin position="218"/>
        <end position="241"/>
    </location>
</feature>
<evidence type="ECO:0000313" key="2">
    <source>
        <dbReference type="EMBL" id="KAJ7619492.1"/>
    </source>
</evidence>
<organism evidence="2 3">
    <name type="scientific">Roridomyces roridus</name>
    <dbReference type="NCBI Taxonomy" id="1738132"/>
    <lineage>
        <taxon>Eukaryota</taxon>
        <taxon>Fungi</taxon>
        <taxon>Dikarya</taxon>
        <taxon>Basidiomycota</taxon>
        <taxon>Agaricomycotina</taxon>
        <taxon>Agaricomycetes</taxon>
        <taxon>Agaricomycetidae</taxon>
        <taxon>Agaricales</taxon>
        <taxon>Marasmiineae</taxon>
        <taxon>Mycenaceae</taxon>
        <taxon>Roridomyces</taxon>
    </lineage>
</organism>
<dbReference type="EMBL" id="JARKIF010000018">
    <property type="protein sequence ID" value="KAJ7619492.1"/>
    <property type="molecule type" value="Genomic_DNA"/>
</dbReference>
<keyword evidence="3" id="KW-1185">Reference proteome</keyword>
<dbReference type="Proteomes" id="UP001221142">
    <property type="component" value="Unassembled WGS sequence"/>
</dbReference>
<sequence length="277" mass="31373">MHHYNSKVCNVLQSQEIVESRLNPTTDWQLSIRSHNAFFPKRKFWQFGVHLRGLFTHWAEFCPGIEVSTILHPLASIGALQRVTKRLYGFLESLLHGASTDVSMNFMCQYQAPKMMWRHSWCINPAGDAVVMELKLGAQTWVEYDISGQYIHWKWKMHRLHLNGSWGVRVVGWYLGSSEYVLSHGNDLEDPRSLEVLSGDWRAKVCLQACINAIEEGSSGANSPTQQHGKRGKGTKSKISSLGQKRSGYIWNCPSNSDQTSIAVSVGENFSFQLKSV</sequence>
<proteinExistence type="predicted"/>
<gene>
    <name evidence="2" type="ORF">FB45DRAFT_871646</name>
</gene>
<evidence type="ECO:0000313" key="3">
    <source>
        <dbReference type="Proteomes" id="UP001221142"/>
    </source>
</evidence>
<comment type="caution">
    <text evidence="2">The sequence shown here is derived from an EMBL/GenBank/DDBJ whole genome shotgun (WGS) entry which is preliminary data.</text>
</comment>
<evidence type="ECO:0000256" key="1">
    <source>
        <dbReference type="SAM" id="MobiDB-lite"/>
    </source>
</evidence>
<dbReference type="AlphaFoldDB" id="A0AAD7BFE5"/>
<reference evidence="2" key="1">
    <citation type="submission" date="2023-03" db="EMBL/GenBank/DDBJ databases">
        <title>Massive genome expansion in bonnet fungi (Mycena s.s.) driven by repeated elements and novel gene families across ecological guilds.</title>
        <authorList>
            <consortium name="Lawrence Berkeley National Laboratory"/>
            <person name="Harder C.B."/>
            <person name="Miyauchi S."/>
            <person name="Viragh M."/>
            <person name="Kuo A."/>
            <person name="Thoen E."/>
            <person name="Andreopoulos B."/>
            <person name="Lu D."/>
            <person name="Skrede I."/>
            <person name="Drula E."/>
            <person name="Henrissat B."/>
            <person name="Morin E."/>
            <person name="Kohler A."/>
            <person name="Barry K."/>
            <person name="LaButti K."/>
            <person name="Morin E."/>
            <person name="Salamov A."/>
            <person name="Lipzen A."/>
            <person name="Mereny Z."/>
            <person name="Hegedus B."/>
            <person name="Baldrian P."/>
            <person name="Stursova M."/>
            <person name="Weitz H."/>
            <person name="Taylor A."/>
            <person name="Grigoriev I.V."/>
            <person name="Nagy L.G."/>
            <person name="Martin F."/>
            <person name="Kauserud H."/>
        </authorList>
    </citation>
    <scope>NUCLEOTIDE SEQUENCE</scope>
    <source>
        <strain evidence="2">9284</strain>
    </source>
</reference>
<name>A0AAD7BFE5_9AGAR</name>
<protein>
    <submittedName>
        <fullName evidence="2">Uncharacterized protein</fullName>
    </submittedName>
</protein>
<accession>A0AAD7BFE5</accession>